<protein>
    <submittedName>
        <fullName evidence="1">Ovule protein</fullName>
    </submittedName>
</protein>
<sequence>DHSILRHRVPFFAACRQPRGSSTPPLIHTNSYVGLSSRLGVDVSACINTHAQTPHTTQRHQRG</sequence>
<reference evidence="1" key="1">
    <citation type="submission" date="2019-11" db="UniProtKB">
        <authorList>
            <consortium name="WormBaseParasite"/>
        </authorList>
    </citation>
    <scope>IDENTIFICATION</scope>
</reference>
<organism evidence="1">
    <name type="scientific">Mesocestoides corti</name>
    <name type="common">Flatworm</name>
    <dbReference type="NCBI Taxonomy" id="53468"/>
    <lineage>
        <taxon>Eukaryota</taxon>
        <taxon>Metazoa</taxon>
        <taxon>Spiralia</taxon>
        <taxon>Lophotrochozoa</taxon>
        <taxon>Platyhelminthes</taxon>
        <taxon>Cestoda</taxon>
        <taxon>Eucestoda</taxon>
        <taxon>Cyclophyllidea</taxon>
        <taxon>Mesocestoididae</taxon>
        <taxon>Mesocestoides</taxon>
    </lineage>
</organism>
<proteinExistence type="predicted"/>
<evidence type="ECO:0000313" key="1">
    <source>
        <dbReference type="WBParaSite" id="MCU_005519-RA"/>
    </source>
</evidence>
<dbReference type="AlphaFoldDB" id="A0A5K3F4N2"/>
<name>A0A5K3F4N2_MESCO</name>
<dbReference type="WBParaSite" id="MCU_005519-RA">
    <property type="protein sequence ID" value="MCU_005519-RA"/>
    <property type="gene ID" value="MCU_005519"/>
</dbReference>
<accession>A0A5K3F4N2</accession>